<name>A0A426WZA5_ENSVE</name>
<evidence type="ECO:0000256" key="3">
    <source>
        <dbReference type="ARBA" id="ARBA00022692"/>
    </source>
</evidence>
<keyword evidence="6 7" id="KW-0472">Membrane</keyword>
<keyword evidence="2" id="KW-0813">Transport</keyword>
<proteinExistence type="predicted"/>
<keyword evidence="5 7" id="KW-1133">Transmembrane helix</keyword>
<dbReference type="GO" id="GO:0016020">
    <property type="term" value="C:membrane"/>
    <property type="evidence" value="ECO:0007669"/>
    <property type="project" value="UniProtKB-SubCell"/>
</dbReference>
<dbReference type="EMBL" id="AMZH03031528">
    <property type="protein sequence ID" value="RRT32554.1"/>
    <property type="molecule type" value="Genomic_DNA"/>
</dbReference>
<evidence type="ECO:0000256" key="4">
    <source>
        <dbReference type="ARBA" id="ARBA00022970"/>
    </source>
</evidence>
<dbReference type="GO" id="GO:0006865">
    <property type="term" value="P:amino acid transport"/>
    <property type="evidence" value="ECO:0007669"/>
    <property type="project" value="UniProtKB-KW"/>
</dbReference>
<feature type="domain" description="Amino acid transporter transmembrane" evidence="8">
    <location>
        <begin position="24"/>
        <end position="141"/>
    </location>
</feature>
<protein>
    <recommendedName>
        <fullName evidence="8">Amino acid transporter transmembrane domain-containing protein</fullName>
    </recommendedName>
</protein>
<evidence type="ECO:0000256" key="5">
    <source>
        <dbReference type="ARBA" id="ARBA00022989"/>
    </source>
</evidence>
<comment type="subcellular location">
    <subcellularLocation>
        <location evidence="1">Membrane</location>
    </subcellularLocation>
</comment>
<evidence type="ECO:0000259" key="8">
    <source>
        <dbReference type="Pfam" id="PF01490"/>
    </source>
</evidence>
<evidence type="ECO:0000313" key="9">
    <source>
        <dbReference type="EMBL" id="RRT32554.1"/>
    </source>
</evidence>
<accession>A0A426WZA5</accession>
<dbReference type="AlphaFoldDB" id="A0A426WZA5"/>
<evidence type="ECO:0000256" key="6">
    <source>
        <dbReference type="ARBA" id="ARBA00023136"/>
    </source>
</evidence>
<keyword evidence="3 7" id="KW-0812">Transmembrane</keyword>
<feature type="transmembrane region" description="Helical" evidence="7">
    <location>
        <begin position="112"/>
        <end position="131"/>
    </location>
</feature>
<dbReference type="InterPro" id="IPR013057">
    <property type="entry name" value="AA_transpt_TM"/>
</dbReference>
<evidence type="ECO:0000256" key="2">
    <source>
        <dbReference type="ARBA" id="ARBA00022448"/>
    </source>
</evidence>
<gene>
    <name evidence="9" type="ORF">B296_00051721</name>
</gene>
<dbReference type="PANTHER" id="PTHR48017">
    <property type="entry name" value="OS05G0424000 PROTEIN-RELATED"/>
    <property type="match status" value="1"/>
</dbReference>
<dbReference type="Pfam" id="PF01490">
    <property type="entry name" value="Aa_trans"/>
    <property type="match status" value="1"/>
</dbReference>
<sequence length="288" mass="31172">MHLRPVTGHSSTAPPRDYSLPSDSQDLVFGVFNAIAIVATTFGNGIIPEIQATAAPPVTGKMFKGLCLCYTIVVMTFFSVAISGYWAFGNRAQGSITANFILQDGSILVPKWFLMMTNVFVLLQLAAVGVVRAQISNSARNHHHHHHGASEAGMLIHAGILAADQRGARGAVRRPNEGPVLHSERRAEAHLPIAIDRDGDSHSRHAALLRRPQRDHRRFRVPAAGFHGAVGVVQHHLQAVEEKLHLLAERRHRRGVLDAGGAGFHFGGAASGSGRQDIQAFCRCMNPI</sequence>
<evidence type="ECO:0000256" key="1">
    <source>
        <dbReference type="ARBA" id="ARBA00004370"/>
    </source>
</evidence>
<evidence type="ECO:0000256" key="7">
    <source>
        <dbReference type="SAM" id="Phobius"/>
    </source>
</evidence>
<comment type="caution">
    <text evidence="9">The sequence shown here is derived from an EMBL/GenBank/DDBJ whole genome shotgun (WGS) entry which is preliminary data.</text>
</comment>
<dbReference type="Proteomes" id="UP000287651">
    <property type="component" value="Unassembled WGS sequence"/>
</dbReference>
<reference evidence="9 10" key="1">
    <citation type="journal article" date="2014" name="Agronomy (Basel)">
        <title>A Draft Genome Sequence for Ensete ventricosum, the Drought-Tolerant Tree Against Hunger.</title>
        <authorList>
            <person name="Harrison J."/>
            <person name="Moore K.A."/>
            <person name="Paszkiewicz K."/>
            <person name="Jones T."/>
            <person name="Grant M."/>
            <person name="Ambacheew D."/>
            <person name="Muzemil S."/>
            <person name="Studholme D.J."/>
        </authorList>
    </citation>
    <scope>NUCLEOTIDE SEQUENCE [LARGE SCALE GENOMIC DNA]</scope>
</reference>
<organism evidence="9 10">
    <name type="scientific">Ensete ventricosum</name>
    <name type="common">Abyssinian banana</name>
    <name type="synonym">Musa ensete</name>
    <dbReference type="NCBI Taxonomy" id="4639"/>
    <lineage>
        <taxon>Eukaryota</taxon>
        <taxon>Viridiplantae</taxon>
        <taxon>Streptophyta</taxon>
        <taxon>Embryophyta</taxon>
        <taxon>Tracheophyta</taxon>
        <taxon>Spermatophyta</taxon>
        <taxon>Magnoliopsida</taxon>
        <taxon>Liliopsida</taxon>
        <taxon>Zingiberales</taxon>
        <taxon>Musaceae</taxon>
        <taxon>Ensete</taxon>
    </lineage>
</organism>
<evidence type="ECO:0000313" key="10">
    <source>
        <dbReference type="Proteomes" id="UP000287651"/>
    </source>
</evidence>
<keyword evidence="4" id="KW-0029">Amino-acid transport</keyword>
<feature type="transmembrane region" description="Helical" evidence="7">
    <location>
        <begin position="27"/>
        <end position="47"/>
    </location>
</feature>
<feature type="transmembrane region" description="Helical" evidence="7">
    <location>
        <begin position="67"/>
        <end position="88"/>
    </location>
</feature>